<dbReference type="EMBL" id="LFYR01001739">
    <property type="protein sequence ID" value="KMZ59761.1"/>
    <property type="molecule type" value="Genomic_DNA"/>
</dbReference>
<dbReference type="OMA" id="MIGADNC"/>
<dbReference type="InterPro" id="IPR045847">
    <property type="entry name" value="AIG1-like"/>
</dbReference>
<dbReference type="PANTHER" id="PTHR45844">
    <property type="entry name" value="TRANSCRIPTION FACTOR BHLH30"/>
    <property type="match status" value="1"/>
</dbReference>
<dbReference type="Pfam" id="PF00010">
    <property type="entry name" value="HLH"/>
    <property type="match status" value="1"/>
</dbReference>
<gene>
    <name evidence="7" type="ORF">ZOSMA_65G00950</name>
</gene>
<keyword evidence="2" id="KW-0805">Transcription regulation</keyword>
<protein>
    <recommendedName>
        <fullName evidence="6">BHLH domain-containing protein</fullName>
    </recommendedName>
</protein>
<dbReference type="InterPro" id="IPR011598">
    <property type="entry name" value="bHLH_dom"/>
</dbReference>
<dbReference type="GO" id="GO:0003677">
    <property type="term" value="F:DNA binding"/>
    <property type="evidence" value="ECO:0007669"/>
    <property type="project" value="UniProtKB-KW"/>
</dbReference>
<name>A0A0K9NSL4_ZOSMR</name>
<organism evidence="7 8">
    <name type="scientific">Zostera marina</name>
    <name type="common">Eelgrass</name>
    <dbReference type="NCBI Taxonomy" id="29655"/>
    <lineage>
        <taxon>Eukaryota</taxon>
        <taxon>Viridiplantae</taxon>
        <taxon>Streptophyta</taxon>
        <taxon>Embryophyta</taxon>
        <taxon>Tracheophyta</taxon>
        <taxon>Spermatophyta</taxon>
        <taxon>Magnoliopsida</taxon>
        <taxon>Liliopsida</taxon>
        <taxon>Zosteraceae</taxon>
        <taxon>Zostera</taxon>
    </lineage>
</organism>
<evidence type="ECO:0000313" key="7">
    <source>
        <dbReference type="EMBL" id="KMZ59761.1"/>
    </source>
</evidence>
<proteinExistence type="inferred from homology"/>
<dbReference type="AlphaFoldDB" id="A0A0K9NSL4"/>
<sequence length="238" mass="26267">MDFMGFRGGAGLYQSVGRRNGHVGGVAEVRAALALKSHSEAERRRRERINSHLSTLRRLIPNTSKMEKAALLAEVISQLRQLQTAAAEVRRRWNVPSDIDEITVEEGERVESSGSSSSTVRSIKATICCDDRPDLLADLKKALESILRLKTVSAEISTVGCRIRFVFILVTTRTSTTTSQEQEPAAGVITRSVQQTLKCALARISSSSSHRRRQNQPDFFSARNPRRISPLESSSSSS</sequence>
<dbReference type="PROSITE" id="PS50888">
    <property type="entry name" value="BHLH"/>
    <property type="match status" value="1"/>
</dbReference>
<evidence type="ECO:0000259" key="6">
    <source>
        <dbReference type="PROSITE" id="PS50888"/>
    </source>
</evidence>
<dbReference type="OrthoDB" id="71302at2759"/>
<evidence type="ECO:0000256" key="2">
    <source>
        <dbReference type="ARBA" id="ARBA00023015"/>
    </source>
</evidence>
<keyword evidence="3" id="KW-0238">DNA-binding</keyword>
<dbReference type="GO" id="GO:0003700">
    <property type="term" value="F:DNA-binding transcription factor activity"/>
    <property type="evidence" value="ECO:0007669"/>
    <property type="project" value="InterPro"/>
</dbReference>
<dbReference type="Gene3D" id="4.10.280.10">
    <property type="entry name" value="Helix-loop-helix DNA-binding domain"/>
    <property type="match status" value="1"/>
</dbReference>
<keyword evidence="4" id="KW-0804">Transcription</keyword>
<dbReference type="STRING" id="29655.A0A0K9NSL4"/>
<comment type="caution">
    <text evidence="7">The sequence shown here is derived from an EMBL/GenBank/DDBJ whole genome shotgun (WGS) entry which is preliminary data.</text>
</comment>
<evidence type="ECO:0000256" key="1">
    <source>
        <dbReference type="ARBA" id="ARBA00005510"/>
    </source>
</evidence>
<accession>A0A0K9NSL4</accession>
<dbReference type="SUPFAM" id="SSF47459">
    <property type="entry name" value="HLH, helix-loop-helix DNA-binding domain"/>
    <property type="match status" value="1"/>
</dbReference>
<dbReference type="InterPro" id="IPR036638">
    <property type="entry name" value="HLH_DNA-bd_sf"/>
</dbReference>
<evidence type="ECO:0000256" key="4">
    <source>
        <dbReference type="ARBA" id="ARBA00023163"/>
    </source>
</evidence>
<reference evidence="8" key="1">
    <citation type="journal article" date="2016" name="Nature">
        <title>The genome of the seagrass Zostera marina reveals angiosperm adaptation to the sea.</title>
        <authorList>
            <person name="Olsen J.L."/>
            <person name="Rouze P."/>
            <person name="Verhelst B."/>
            <person name="Lin Y.-C."/>
            <person name="Bayer T."/>
            <person name="Collen J."/>
            <person name="Dattolo E."/>
            <person name="De Paoli E."/>
            <person name="Dittami S."/>
            <person name="Maumus F."/>
            <person name="Michel G."/>
            <person name="Kersting A."/>
            <person name="Lauritano C."/>
            <person name="Lohaus R."/>
            <person name="Toepel M."/>
            <person name="Tonon T."/>
            <person name="Vanneste K."/>
            <person name="Amirebrahimi M."/>
            <person name="Brakel J."/>
            <person name="Bostroem C."/>
            <person name="Chovatia M."/>
            <person name="Grimwood J."/>
            <person name="Jenkins J.W."/>
            <person name="Jueterbock A."/>
            <person name="Mraz A."/>
            <person name="Stam W.T."/>
            <person name="Tice H."/>
            <person name="Bornberg-Bauer E."/>
            <person name="Green P.J."/>
            <person name="Pearson G.A."/>
            <person name="Procaccini G."/>
            <person name="Duarte C.M."/>
            <person name="Schmutz J."/>
            <person name="Reusch T.B.H."/>
            <person name="Van de Peer Y."/>
        </authorList>
    </citation>
    <scope>NUCLEOTIDE SEQUENCE [LARGE SCALE GENOMIC DNA]</scope>
    <source>
        <strain evidence="8">cv. Finnish</strain>
    </source>
</reference>
<feature type="domain" description="BHLH" evidence="6">
    <location>
        <begin position="33"/>
        <end position="82"/>
    </location>
</feature>
<feature type="region of interest" description="Disordered" evidence="5">
    <location>
        <begin position="204"/>
        <end position="238"/>
    </location>
</feature>
<evidence type="ECO:0000256" key="5">
    <source>
        <dbReference type="SAM" id="MobiDB-lite"/>
    </source>
</evidence>
<evidence type="ECO:0000256" key="3">
    <source>
        <dbReference type="ARBA" id="ARBA00023125"/>
    </source>
</evidence>
<dbReference type="SMART" id="SM00353">
    <property type="entry name" value="HLH"/>
    <property type="match status" value="1"/>
</dbReference>
<evidence type="ECO:0000313" key="8">
    <source>
        <dbReference type="Proteomes" id="UP000036987"/>
    </source>
</evidence>
<keyword evidence="8" id="KW-1185">Reference proteome</keyword>
<comment type="similarity">
    <text evidence="1">Belongs to the bHLH protein family.</text>
</comment>
<dbReference type="GO" id="GO:0046983">
    <property type="term" value="F:protein dimerization activity"/>
    <property type="evidence" value="ECO:0007669"/>
    <property type="project" value="InterPro"/>
</dbReference>
<dbReference type="Proteomes" id="UP000036987">
    <property type="component" value="Unassembled WGS sequence"/>
</dbReference>
<dbReference type="PANTHER" id="PTHR45844:SF9">
    <property type="entry name" value="OS09G0463900 PROTEIN"/>
    <property type="match status" value="1"/>
</dbReference>